<dbReference type="EMBL" id="KI912109">
    <property type="protein sequence ID" value="ETS86801.1"/>
    <property type="molecule type" value="Genomic_DNA"/>
</dbReference>
<dbReference type="KEGG" id="pfy:PFICI_00629"/>
<feature type="compositionally biased region" description="Acidic residues" evidence="1">
    <location>
        <begin position="141"/>
        <end position="156"/>
    </location>
</feature>
<evidence type="ECO:0000313" key="4">
    <source>
        <dbReference type="Proteomes" id="UP000030651"/>
    </source>
</evidence>
<keyword evidence="4" id="KW-1185">Reference proteome</keyword>
<organism evidence="3 4">
    <name type="scientific">Pestalotiopsis fici (strain W106-1 / CGMCC3.15140)</name>
    <dbReference type="NCBI Taxonomy" id="1229662"/>
    <lineage>
        <taxon>Eukaryota</taxon>
        <taxon>Fungi</taxon>
        <taxon>Dikarya</taxon>
        <taxon>Ascomycota</taxon>
        <taxon>Pezizomycotina</taxon>
        <taxon>Sordariomycetes</taxon>
        <taxon>Xylariomycetidae</taxon>
        <taxon>Amphisphaeriales</taxon>
        <taxon>Sporocadaceae</taxon>
        <taxon>Pestalotiopsis</taxon>
    </lineage>
</organism>
<name>W3XNH1_PESFW</name>
<sequence length="156" mass="15017">MQYSFVAAVLATLLTTATAAPSDPLATRVGVVTTKASKGQLVQKRAPVAKSSDAEANPLDSILGDAGGTGGAAGGLDGLFSGATGGKGAGAGAGGLDQLLGGLTGAAGGTGGAKGGAAGQVGQLLGGLARRNTTDKAQPANEDEEDEDEDEEEDEY</sequence>
<dbReference type="RefSeq" id="XP_007827401.1">
    <property type="nucleotide sequence ID" value="XM_007829210.1"/>
</dbReference>
<proteinExistence type="predicted"/>
<dbReference type="InParanoid" id="W3XNH1"/>
<feature type="signal peptide" evidence="2">
    <location>
        <begin position="1"/>
        <end position="19"/>
    </location>
</feature>
<feature type="chain" id="PRO_5004834897" evidence="2">
    <location>
        <begin position="20"/>
        <end position="156"/>
    </location>
</feature>
<feature type="region of interest" description="Disordered" evidence="1">
    <location>
        <begin position="126"/>
        <end position="156"/>
    </location>
</feature>
<dbReference type="GeneID" id="19265642"/>
<evidence type="ECO:0000256" key="1">
    <source>
        <dbReference type="SAM" id="MobiDB-lite"/>
    </source>
</evidence>
<evidence type="ECO:0000256" key="2">
    <source>
        <dbReference type="SAM" id="SignalP"/>
    </source>
</evidence>
<gene>
    <name evidence="3" type="ORF">PFICI_00629</name>
</gene>
<reference evidence="4" key="1">
    <citation type="journal article" date="2015" name="BMC Genomics">
        <title>Genomic and transcriptomic analysis of the endophytic fungus Pestalotiopsis fici reveals its lifestyle and high potential for synthesis of natural products.</title>
        <authorList>
            <person name="Wang X."/>
            <person name="Zhang X."/>
            <person name="Liu L."/>
            <person name="Xiang M."/>
            <person name="Wang W."/>
            <person name="Sun X."/>
            <person name="Che Y."/>
            <person name="Guo L."/>
            <person name="Liu G."/>
            <person name="Guo L."/>
            <person name="Wang C."/>
            <person name="Yin W.B."/>
            <person name="Stadler M."/>
            <person name="Zhang X."/>
            <person name="Liu X."/>
        </authorList>
    </citation>
    <scope>NUCLEOTIDE SEQUENCE [LARGE SCALE GENOMIC DNA]</scope>
    <source>
        <strain evidence="4">W106-1 / CGMCC3.15140</strain>
    </source>
</reference>
<feature type="region of interest" description="Disordered" evidence="1">
    <location>
        <begin position="43"/>
        <end position="68"/>
    </location>
</feature>
<keyword evidence="2" id="KW-0732">Signal</keyword>
<dbReference type="HOGENOM" id="CLU_1687261_0_0_1"/>
<accession>W3XNH1</accession>
<dbReference type="AlphaFoldDB" id="W3XNH1"/>
<dbReference type="Proteomes" id="UP000030651">
    <property type="component" value="Unassembled WGS sequence"/>
</dbReference>
<protein>
    <submittedName>
        <fullName evidence="3">Uncharacterized protein</fullName>
    </submittedName>
</protein>
<evidence type="ECO:0000313" key="3">
    <source>
        <dbReference type="EMBL" id="ETS86801.1"/>
    </source>
</evidence>